<dbReference type="RefSeq" id="XP_028477399.1">
    <property type="nucleotide sequence ID" value="XM_028622507.1"/>
</dbReference>
<sequence length="541" mass="59659">MPEPMKETIRPTTINAGAHGTLRGVELIHEDGHVKARRFCQVPFARPPVGPLRWRRPEALPDDYDWSGVEGDKFGNLMAQPIYQVTNANGEKASLIDVPGSEYSEDALTANIWTPAGVPPPGGWPVLVFYHGGWLQIGSPNMTEKNDATELVDEALRCVVVAPAYRLSLFGFLAGKEIQEENADGTAGNFGFWDQRLALEWAAKNAHIFGGNGDNITIAGLSAGSYSVEVQLAYELVSGGAPLIKRAMMWSNAIPSQPKTVEASQEAFDGVLEACGIPLDLDGKEKMARLRAVPTKELQDKIMTLKLHTFRAVSDNSFISDRMHSSIADGSFARAFKDRGMSVIIGEVPNEELLYSVINPPTSVADLRTQLCNYYRAEQVDKLITAFEVPADADAGALQKVFGEIVAHGQVYIPSRVLVQALLDARVPAERILRYRIAWNTAVARSTAPFPHTLTHADCQPLWWYLRRFGYTPTEVEVNYQWLAPVQSFVNGEQASAAAEWYLGPAPPDGTKLREVRDAKIAIVDDDRWERCMRLAKAIEV</sequence>
<evidence type="ECO:0000313" key="5">
    <source>
        <dbReference type="EMBL" id="RSH83447.1"/>
    </source>
</evidence>
<dbReference type="Pfam" id="PF00135">
    <property type="entry name" value="COesterase"/>
    <property type="match status" value="1"/>
</dbReference>
<evidence type="ECO:0000313" key="6">
    <source>
        <dbReference type="Proteomes" id="UP000279236"/>
    </source>
</evidence>
<gene>
    <name evidence="5" type="ORF">EHS24_007131</name>
</gene>
<evidence type="ECO:0000256" key="2">
    <source>
        <dbReference type="ARBA" id="ARBA00022801"/>
    </source>
</evidence>
<dbReference type="PANTHER" id="PTHR43142:SF8">
    <property type="entry name" value="CARBOXYLIC ESTER HYDROLASE"/>
    <property type="match status" value="1"/>
</dbReference>
<dbReference type="OrthoDB" id="6846267at2759"/>
<dbReference type="EMBL" id="RSCE01000004">
    <property type="protein sequence ID" value="RSH83447.1"/>
    <property type="molecule type" value="Genomic_DNA"/>
</dbReference>
<accession>A0A427XXC7</accession>
<organism evidence="5 6">
    <name type="scientific">Apiotrichum porosum</name>
    <dbReference type="NCBI Taxonomy" id="105984"/>
    <lineage>
        <taxon>Eukaryota</taxon>
        <taxon>Fungi</taxon>
        <taxon>Dikarya</taxon>
        <taxon>Basidiomycota</taxon>
        <taxon>Agaricomycotina</taxon>
        <taxon>Tremellomycetes</taxon>
        <taxon>Trichosporonales</taxon>
        <taxon>Trichosporonaceae</taxon>
        <taxon>Apiotrichum</taxon>
    </lineage>
</organism>
<dbReference type="SUPFAM" id="SSF53474">
    <property type="entry name" value="alpha/beta-Hydrolases"/>
    <property type="match status" value="1"/>
</dbReference>
<dbReference type="Gene3D" id="3.40.50.1820">
    <property type="entry name" value="alpha/beta hydrolase"/>
    <property type="match status" value="1"/>
</dbReference>
<dbReference type="InterPro" id="IPR029058">
    <property type="entry name" value="AB_hydrolase_fold"/>
</dbReference>
<feature type="domain" description="Carboxylesterase type B" evidence="4">
    <location>
        <begin position="19"/>
        <end position="362"/>
    </location>
</feature>
<evidence type="ECO:0000259" key="4">
    <source>
        <dbReference type="Pfam" id="PF00135"/>
    </source>
</evidence>
<dbReference type="GeneID" id="39591674"/>
<evidence type="ECO:0000256" key="3">
    <source>
        <dbReference type="RuleBase" id="RU361235"/>
    </source>
</evidence>
<dbReference type="AlphaFoldDB" id="A0A427XXC7"/>
<dbReference type="InterPro" id="IPR019826">
    <property type="entry name" value="Carboxylesterase_B_AS"/>
</dbReference>
<keyword evidence="6" id="KW-1185">Reference proteome</keyword>
<dbReference type="PANTHER" id="PTHR43142">
    <property type="entry name" value="CARBOXYLIC ESTER HYDROLASE"/>
    <property type="match status" value="1"/>
</dbReference>
<dbReference type="PROSITE" id="PS00122">
    <property type="entry name" value="CARBOXYLESTERASE_B_1"/>
    <property type="match status" value="1"/>
</dbReference>
<dbReference type="InterPro" id="IPR002018">
    <property type="entry name" value="CarbesteraseB"/>
</dbReference>
<dbReference type="EC" id="3.1.1.-" evidence="3"/>
<keyword evidence="2 3" id="KW-0378">Hydrolase</keyword>
<name>A0A427XXC7_9TREE</name>
<dbReference type="STRING" id="105984.A0A427XXC7"/>
<comment type="similarity">
    <text evidence="1 3">Belongs to the type-B carboxylesterase/lipase family.</text>
</comment>
<evidence type="ECO:0000256" key="1">
    <source>
        <dbReference type="ARBA" id="ARBA00005964"/>
    </source>
</evidence>
<comment type="caution">
    <text evidence="5">The sequence shown here is derived from an EMBL/GenBank/DDBJ whole genome shotgun (WGS) entry which is preliminary data.</text>
</comment>
<proteinExistence type="inferred from homology"/>
<dbReference type="GO" id="GO:0016787">
    <property type="term" value="F:hydrolase activity"/>
    <property type="evidence" value="ECO:0007669"/>
    <property type="project" value="UniProtKB-KW"/>
</dbReference>
<protein>
    <recommendedName>
        <fullName evidence="3">Carboxylic ester hydrolase</fullName>
        <ecNumber evidence="3">3.1.1.-</ecNumber>
    </recommendedName>
</protein>
<reference evidence="5 6" key="1">
    <citation type="submission" date="2018-11" db="EMBL/GenBank/DDBJ databases">
        <title>Genome sequence of Apiotrichum porosum DSM 27194.</title>
        <authorList>
            <person name="Aliyu H."/>
            <person name="Gorte O."/>
            <person name="Ochsenreither K."/>
        </authorList>
    </citation>
    <scope>NUCLEOTIDE SEQUENCE [LARGE SCALE GENOMIC DNA]</scope>
    <source>
        <strain evidence="5 6">DSM 27194</strain>
    </source>
</reference>
<dbReference type="Proteomes" id="UP000279236">
    <property type="component" value="Unassembled WGS sequence"/>
</dbReference>